<dbReference type="EMBL" id="LR026965">
    <property type="protein sequence ID" value="VBB74980.1"/>
    <property type="molecule type" value="Genomic_DNA"/>
</dbReference>
<organism evidence="1 2">
    <name type="scientific">Podospora comata</name>
    <dbReference type="NCBI Taxonomy" id="48703"/>
    <lineage>
        <taxon>Eukaryota</taxon>
        <taxon>Fungi</taxon>
        <taxon>Dikarya</taxon>
        <taxon>Ascomycota</taxon>
        <taxon>Pezizomycotina</taxon>
        <taxon>Sordariomycetes</taxon>
        <taxon>Sordariomycetidae</taxon>
        <taxon>Sordariales</taxon>
        <taxon>Podosporaceae</taxon>
        <taxon>Podospora</taxon>
    </lineage>
</organism>
<name>A0ABY6S0H1_PODCO</name>
<gene>
    <name evidence="1" type="ORF">PODCO_001064</name>
</gene>
<reference evidence="1" key="1">
    <citation type="submission" date="2018-02" db="EMBL/GenBank/DDBJ databases">
        <authorList>
            <person name="Silar P."/>
        </authorList>
    </citation>
    <scope>NUCLEOTIDE SEQUENCE [LARGE SCALE GENOMIC DNA]</scope>
    <source>
        <strain evidence="1">T</strain>
    </source>
</reference>
<evidence type="ECO:0000313" key="1">
    <source>
        <dbReference type="EMBL" id="VBB74980.1"/>
    </source>
</evidence>
<accession>A0ABY6S0H1</accession>
<proteinExistence type="predicted"/>
<keyword evidence="2" id="KW-1185">Reference proteome</keyword>
<protein>
    <submittedName>
        <fullName evidence="1">Uncharacterized protein</fullName>
    </submittedName>
</protein>
<dbReference type="Proteomes" id="UP000280685">
    <property type="component" value="Chromosome 2"/>
</dbReference>
<evidence type="ECO:0000313" key="2">
    <source>
        <dbReference type="Proteomes" id="UP000280685"/>
    </source>
</evidence>
<sequence>MSVTSKKRKSDWAGCCTSIPPGISLRFSIGSRITMRGRAPRRSPYGTAILHLPYSIFYLPSFFPFPFAFPRTAAVVTDAYPGTHSLYTRAWRYIESKTAPDCYLGQNWPSTSRLNASLQVPNICFSTHLCLEKGTRGS</sequence>